<dbReference type="Pfam" id="PF04397">
    <property type="entry name" value="LytTR"/>
    <property type="match status" value="1"/>
</dbReference>
<dbReference type="SUPFAM" id="SSF52172">
    <property type="entry name" value="CheY-like"/>
    <property type="match status" value="1"/>
</dbReference>
<evidence type="ECO:0000256" key="2">
    <source>
        <dbReference type="ARBA" id="ARBA00024867"/>
    </source>
</evidence>
<gene>
    <name evidence="6" type="primary">lytR_2</name>
    <name evidence="6" type="ORF">RBATCC27255_00259</name>
</gene>
<reference evidence="6" key="1">
    <citation type="journal article" date="2018" name="Environ. Microbiol.">
        <title>Sporulation capability and amylosome conservation among diverse human colonic and rumen isolates of the keystone starch-degrader Ruminococcus bromii.</title>
        <authorList>
            <person name="Mukhopadhya I."/>
            <person name="Morais S."/>
            <person name="Laverde-Gomez J."/>
            <person name="Sheridan P.O."/>
            <person name="Walker A.W."/>
            <person name="Kelly W."/>
            <person name="Klieve A.V."/>
            <person name="Ouwerkerk D."/>
            <person name="Duncan S.H."/>
            <person name="Louis P."/>
            <person name="Koropatkin N."/>
            <person name="Cockburn D."/>
            <person name="Kibler R."/>
            <person name="Cooper P.J."/>
            <person name="Sandoval C."/>
            <person name="Crost E."/>
            <person name="Juge N."/>
            <person name="Bayer E.A."/>
            <person name="Flint H.J."/>
        </authorList>
    </citation>
    <scope>NUCLEOTIDE SEQUENCE [LARGE SCALE GENOMIC DNA]</scope>
    <source>
        <strain evidence="6">ATCC 27255</strain>
    </source>
</reference>
<organism evidence="6 7">
    <name type="scientific">Ruminococcus bromii</name>
    <dbReference type="NCBI Taxonomy" id="40518"/>
    <lineage>
        <taxon>Bacteria</taxon>
        <taxon>Bacillati</taxon>
        <taxon>Bacillota</taxon>
        <taxon>Clostridia</taxon>
        <taxon>Eubacteriales</taxon>
        <taxon>Oscillospiraceae</taxon>
        <taxon>Ruminococcus</taxon>
    </lineage>
</organism>
<dbReference type="Gene3D" id="3.40.50.2300">
    <property type="match status" value="1"/>
</dbReference>
<dbReference type="GO" id="GO:0003677">
    <property type="term" value="F:DNA binding"/>
    <property type="evidence" value="ECO:0007669"/>
    <property type="project" value="InterPro"/>
</dbReference>
<dbReference type="InterPro" id="IPR011006">
    <property type="entry name" value="CheY-like_superfamily"/>
</dbReference>
<dbReference type="Pfam" id="PF00072">
    <property type="entry name" value="Response_reg"/>
    <property type="match status" value="1"/>
</dbReference>
<dbReference type="InterPro" id="IPR046947">
    <property type="entry name" value="LytR-like"/>
</dbReference>
<evidence type="ECO:0000313" key="7">
    <source>
        <dbReference type="Proteomes" id="UP000233425"/>
    </source>
</evidence>
<keyword evidence="3" id="KW-0597">Phosphoprotein</keyword>
<dbReference type="PROSITE" id="PS50930">
    <property type="entry name" value="HTH_LYTTR"/>
    <property type="match status" value="1"/>
</dbReference>
<dbReference type="PANTHER" id="PTHR37299">
    <property type="entry name" value="TRANSCRIPTIONAL REGULATOR-RELATED"/>
    <property type="match status" value="1"/>
</dbReference>
<dbReference type="InterPro" id="IPR007492">
    <property type="entry name" value="LytTR_DNA-bd_dom"/>
</dbReference>
<protein>
    <recommendedName>
        <fullName evidence="1">Stage 0 sporulation protein A homolog</fullName>
    </recommendedName>
</protein>
<dbReference type="CDD" id="cd00156">
    <property type="entry name" value="REC"/>
    <property type="match status" value="1"/>
</dbReference>
<dbReference type="InterPro" id="IPR001789">
    <property type="entry name" value="Sig_transdc_resp-reg_receiver"/>
</dbReference>
<evidence type="ECO:0000259" key="5">
    <source>
        <dbReference type="PROSITE" id="PS50930"/>
    </source>
</evidence>
<sequence>MVNIMNMVLHCTICDDNPSAVKREKEIAERAFYEKNISADISVYTDSGQFMFELDDNKQIDILILDIEMPKVSGFEIAEYVKKLNPNCLIIFMTSHVNYAVDGYKLDIFRFVPKQDGDYRLKTALLDAAGVIDLESKKSYFIERHDMCGMLPCKYILYITKRGKNSEIYHLKSKEPIKIRKPLAVVFEELDSNEFIYISRGCIANMANVQKVDRREWVCKNGDRVPISASLYAEIKEKLLDFWGRKIICD</sequence>
<keyword evidence="7" id="KW-1185">Reference proteome</keyword>
<proteinExistence type="predicted"/>
<dbReference type="GO" id="GO:0000156">
    <property type="term" value="F:phosphorelay response regulator activity"/>
    <property type="evidence" value="ECO:0007669"/>
    <property type="project" value="InterPro"/>
</dbReference>
<evidence type="ECO:0000259" key="4">
    <source>
        <dbReference type="PROSITE" id="PS50110"/>
    </source>
</evidence>
<feature type="domain" description="HTH LytTR-type" evidence="5">
    <location>
        <begin position="168"/>
        <end position="241"/>
    </location>
</feature>
<comment type="function">
    <text evidence="2">May play the central regulatory role in sporulation. It may be an element of the effector pathway responsible for the activation of sporulation genes in response to nutritional stress. Spo0A may act in concert with spo0H (a sigma factor) to control the expression of some genes that are critical to the sporulation process.</text>
</comment>
<dbReference type="PROSITE" id="PS50110">
    <property type="entry name" value="RESPONSE_REGULATORY"/>
    <property type="match status" value="1"/>
</dbReference>
<dbReference type="SMART" id="SM00850">
    <property type="entry name" value="LytTR"/>
    <property type="match status" value="1"/>
</dbReference>
<feature type="modified residue" description="4-aspartylphosphate" evidence="3">
    <location>
        <position position="66"/>
    </location>
</feature>
<comment type="caution">
    <text evidence="6">The sequence shown here is derived from an EMBL/GenBank/DDBJ whole genome shotgun (WGS) entry which is preliminary data.</text>
</comment>
<name>A0A2N0V032_9FIRM</name>
<feature type="domain" description="Response regulatory" evidence="4">
    <location>
        <begin position="10"/>
        <end position="129"/>
    </location>
</feature>
<evidence type="ECO:0000313" key="6">
    <source>
        <dbReference type="EMBL" id="PKD32603.1"/>
    </source>
</evidence>
<dbReference type="Proteomes" id="UP000233425">
    <property type="component" value="Unassembled WGS sequence"/>
</dbReference>
<dbReference type="AlphaFoldDB" id="A0A2N0V032"/>
<dbReference type="Gene3D" id="2.40.50.1020">
    <property type="entry name" value="LytTr DNA-binding domain"/>
    <property type="match status" value="1"/>
</dbReference>
<evidence type="ECO:0000256" key="1">
    <source>
        <dbReference type="ARBA" id="ARBA00018672"/>
    </source>
</evidence>
<dbReference type="SMART" id="SM00448">
    <property type="entry name" value="REC"/>
    <property type="match status" value="1"/>
</dbReference>
<dbReference type="EMBL" id="NNSR01000023">
    <property type="protein sequence ID" value="PKD32603.1"/>
    <property type="molecule type" value="Genomic_DNA"/>
</dbReference>
<dbReference type="PANTHER" id="PTHR37299:SF1">
    <property type="entry name" value="STAGE 0 SPORULATION PROTEIN A HOMOLOG"/>
    <property type="match status" value="1"/>
</dbReference>
<accession>A0A2N0V032</accession>
<evidence type="ECO:0000256" key="3">
    <source>
        <dbReference type="PROSITE-ProRule" id="PRU00169"/>
    </source>
</evidence>